<proteinExistence type="predicted"/>
<comment type="caution">
    <text evidence="2">The sequence shown here is derived from an EMBL/GenBank/DDBJ whole genome shotgun (WGS) entry which is preliminary data.</text>
</comment>
<feature type="compositionally biased region" description="Polar residues" evidence="1">
    <location>
        <begin position="180"/>
        <end position="201"/>
    </location>
</feature>
<feature type="non-terminal residue" evidence="2">
    <location>
        <position position="891"/>
    </location>
</feature>
<evidence type="ECO:0000313" key="3">
    <source>
        <dbReference type="Proteomes" id="UP000030108"/>
    </source>
</evidence>
<protein>
    <submittedName>
        <fullName evidence="2">Laminin domain protein, putative</fullName>
    </submittedName>
</protein>
<organism evidence="2 3">
    <name type="scientific">Rhizoctonia solani AG-3 Rhs1AP</name>
    <dbReference type="NCBI Taxonomy" id="1086054"/>
    <lineage>
        <taxon>Eukaryota</taxon>
        <taxon>Fungi</taxon>
        <taxon>Dikarya</taxon>
        <taxon>Basidiomycota</taxon>
        <taxon>Agaricomycotina</taxon>
        <taxon>Agaricomycetes</taxon>
        <taxon>Cantharellales</taxon>
        <taxon>Ceratobasidiaceae</taxon>
        <taxon>Rhizoctonia</taxon>
    </lineage>
</organism>
<dbReference type="AlphaFoldDB" id="A0A0A1UIY0"/>
<reference evidence="3" key="1">
    <citation type="journal article" date="2014" name="Genome Announc.">
        <title>Draft genome sequence of the plant-pathogenic soil fungus Rhizoctonia solani anastomosis group 3 strain Rhs1AP.</title>
        <authorList>
            <person name="Cubeta M.A."/>
            <person name="Thomas E."/>
            <person name="Dean R.A."/>
            <person name="Jabaji S."/>
            <person name="Neate S.M."/>
            <person name="Tavantzis S."/>
            <person name="Toda T."/>
            <person name="Vilgalys R."/>
            <person name="Bharathan N."/>
            <person name="Fedorova-Abrams N."/>
            <person name="Pakala S.B."/>
            <person name="Pakala S.M."/>
            <person name="Zafar N."/>
            <person name="Joardar V."/>
            <person name="Losada L."/>
            <person name="Nierman W.C."/>
        </authorList>
    </citation>
    <scope>NUCLEOTIDE SEQUENCE [LARGE SCALE GENOMIC DNA]</scope>
    <source>
        <strain evidence="3">AG-3</strain>
    </source>
</reference>
<gene>
    <name evidence="2" type="ORF">RSOL_249000</name>
</gene>
<accession>A0A0A1UIY0</accession>
<dbReference type="SUPFAM" id="SSF58104">
    <property type="entry name" value="Methyl-accepting chemotaxis protein (MCP) signaling domain"/>
    <property type="match status" value="2"/>
</dbReference>
<evidence type="ECO:0000313" key="2">
    <source>
        <dbReference type="EMBL" id="EUC58356.1"/>
    </source>
</evidence>
<feature type="region of interest" description="Disordered" evidence="1">
    <location>
        <begin position="167"/>
        <end position="210"/>
    </location>
</feature>
<evidence type="ECO:0000256" key="1">
    <source>
        <dbReference type="SAM" id="MobiDB-lite"/>
    </source>
</evidence>
<dbReference type="EMBL" id="JATN01000321">
    <property type="protein sequence ID" value="EUC58356.1"/>
    <property type="molecule type" value="Genomic_DNA"/>
</dbReference>
<dbReference type="Gene3D" id="1.10.287.950">
    <property type="entry name" value="Methyl-accepting chemotaxis protein"/>
    <property type="match status" value="1"/>
</dbReference>
<dbReference type="Proteomes" id="UP000030108">
    <property type="component" value="Unassembled WGS sequence"/>
</dbReference>
<sequence>MSNYPPDQVLSPPDLPLYLESVCKLEPILGVPSDDQVIGIHTVIRVANKVVDVQSVGNPALLNRISEHLFNAQMGKYSKYRSKYPCSIFPMNVTYTPPKLPVHVSVNLEPISGPPSEEQVTNVQNAIRLYQKLTDVPSLFDPQVNAELSQHLFDIQMASYIHRCGQAVPSPRETTPLDPPTNTHSTEQASKETNTSANNAGRGSDTVEPYQSSQLPLDLNLQDAIERSNQIAERANQLAERSNQLIERSNLISDQLSQAIERSSPPADQPTNLAEKLTELLGRISERFDQSSHPIEAVMKSIEKLGDTLKNINKVLVGIQHAIIRSHKGNTVNAVNCLVNEKGDTFMRGGFTFSGLSDIFASQSDTLLPVTVDGVSQYFYISDIWLKHFLHFYNIDGGFWENAQKTGLKEGCEAAARHTLGLYLSSYLGQICYPPELPPFLRNVYDLKPIIGVPSDDETIGIHAVVQAARKASEIPGMHDSGLIMKLTEHLFSAQMARYRNKYSLITFPSDAVYTPPTLPTHISVNLEPISGAPTDSEIIKVQEAFQTYQELRRFPSMFDTQVNMELSQHLFDIQMARYMRVAGESPPNPVPQEIARPEHPAQTPEAYALTEEAIGITNNIGTGANATTVCQGPQSTRGIDVHELMERSNQLAERFNQLLERSNDIAEQRNQTTDQSGSHTFTEQLGHVLERLTQLLEQSHQPVVQSDQLGERFNQLFERFNHLAEQSQQPAQRANELAVQSNELAARANQLSEQANKCGERAGDVLHNINRVLVGIQHATVRNHQGNTFKAADCLVNEKGNTLGQSRATQYATFESFLDELAEQPNCQLPITIEGLSHILRIEDKWLGRFLRFFDIGDQFIESRNSAKLKDGDAASARIVLSRYLSSCLG</sequence>
<name>A0A0A1UIY0_9AGAM</name>